<protein>
    <submittedName>
        <fullName evidence="2">Uncharacterized protein</fullName>
    </submittedName>
</protein>
<dbReference type="EMBL" id="JBBNAG010000002">
    <property type="protein sequence ID" value="KAK9157690.1"/>
    <property type="molecule type" value="Genomic_DNA"/>
</dbReference>
<organism evidence="2 3">
    <name type="scientific">Stephania cephalantha</name>
    <dbReference type="NCBI Taxonomy" id="152367"/>
    <lineage>
        <taxon>Eukaryota</taxon>
        <taxon>Viridiplantae</taxon>
        <taxon>Streptophyta</taxon>
        <taxon>Embryophyta</taxon>
        <taxon>Tracheophyta</taxon>
        <taxon>Spermatophyta</taxon>
        <taxon>Magnoliopsida</taxon>
        <taxon>Ranunculales</taxon>
        <taxon>Menispermaceae</taxon>
        <taxon>Menispermoideae</taxon>
        <taxon>Cissampelideae</taxon>
        <taxon>Stephania</taxon>
    </lineage>
</organism>
<comment type="caution">
    <text evidence="2">The sequence shown here is derived from an EMBL/GenBank/DDBJ whole genome shotgun (WGS) entry which is preliminary data.</text>
</comment>
<feature type="region of interest" description="Disordered" evidence="1">
    <location>
        <begin position="1"/>
        <end position="102"/>
    </location>
</feature>
<feature type="compositionally biased region" description="Basic and acidic residues" evidence="1">
    <location>
        <begin position="1"/>
        <end position="14"/>
    </location>
</feature>
<name>A0AAP0PWI0_9MAGN</name>
<proteinExistence type="predicted"/>
<feature type="compositionally biased region" description="Basic and acidic residues" evidence="1">
    <location>
        <begin position="41"/>
        <end position="73"/>
    </location>
</feature>
<dbReference type="AlphaFoldDB" id="A0AAP0PWI0"/>
<reference evidence="2 3" key="1">
    <citation type="submission" date="2024-01" db="EMBL/GenBank/DDBJ databases">
        <title>Genome assemblies of Stephania.</title>
        <authorList>
            <person name="Yang L."/>
        </authorList>
    </citation>
    <scope>NUCLEOTIDE SEQUENCE [LARGE SCALE GENOMIC DNA]</scope>
    <source>
        <strain evidence="2">JXDWG</strain>
        <tissue evidence="2">Leaf</tissue>
    </source>
</reference>
<keyword evidence="3" id="KW-1185">Reference proteome</keyword>
<feature type="compositionally biased region" description="Basic and acidic residues" evidence="1">
    <location>
        <begin position="89"/>
        <end position="102"/>
    </location>
</feature>
<evidence type="ECO:0000256" key="1">
    <source>
        <dbReference type="SAM" id="MobiDB-lite"/>
    </source>
</evidence>
<sequence length="162" mass="18156">MAARRIAEATERRRGSGAGPKVGGAADDRGGDSVAAQGPRKWADHAARQGRRWFETRAKAEDQTKGGGGEKRAAAVMKQWPSRTVRRAQRCDRSGEGSRRLMVADERSSRRVAVDVDDGSGRRRRRWWRRIFGDGAAAEILAFQMKWVCEDEEESPWFVNTI</sequence>
<accession>A0AAP0PWI0</accession>
<evidence type="ECO:0000313" key="2">
    <source>
        <dbReference type="EMBL" id="KAK9157690.1"/>
    </source>
</evidence>
<gene>
    <name evidence="2" type="ORF">Scep_004264</name>
</gene>
<evidence type="ECO:0000313" key="3">
    <source>
        <dbReference type="Proteomes" id="UP001419268"/>
    </source>
</evidence>
<dbReference type="Proteomes" id="UP001419268">
    <property type="component" value="Unassembled WGS sequence"/>
</dbReference>